<protein>
    <recommendedName>
        <fullName evidence="3">DUF1877 family protein</fullName>
    </recommendedName>
</protein>
<proteinExistence type="predicted"/>
<accession>A0ABQ3GGL4</accession>
<comment type="caution">
    <text evidence="1">The sequence shown here is derived from an EMBL/GenBank/DDBJ whole genome shotgun (WGS) entry which is preliminary data.</text>
</comment>
<dbReference type="EMBL" id="BMXK01000004">
    <property type="protein sequence ID" value="GHD03919.1"/>
    <property type="molecule type" value="Genomic_DNA"/>
</dbReference>
<dbReference type="InterPro" id="IPR035944">
    <property type="entry name" value="YfbM-like_sf"/>
</dbReference>
<dbReference type="Proteomes" id="UP000642819">
    <property type="component" value="Unassembled WGS sequence"/>
</dbReference>
<organism evidence="1 2">
    <name type="scientific">Zhihengliuella salsuginis</name>
    <dbReference type="NCBI Taxonomy" id="578222"/>
    <lineage>
        <taxon>Bacteria</taxon>
        <taxon>Bacillati</taxon>
        <taxon>Actinomycetota</taxon>
        <taxon>Actinomycetes</taxon>
        <taxon>Micrococcales</taxon>
        <taxon>Micrococcaceae</taxon>
        <taxon>Zhihengliuella</taxon>
    </lineage>
</organism>
<gene>
    <name evidence="1" type="ORF">GCM10008096_10600</name>
</gene>
<name>A0ABQ3GGL4_9MICC</name>
<dbReference type="Gene3D" id="3.40.1760.10">
    <property type="entry name" value="YfbM-like super family"/>
    <property type="match status" value="1"/>
</dbReference>
<reference evidence="2" key="1">
    <citation type="journal article" date="2019" name="Int. J. Syst. Evol. Microbiol.">
        <title>The Global Catalogue of Microorganisms (GCM) 10K type strain sequencing project: providing services to taxonomists for standard genome sequencing and annotation.</title>
        <authorList>
            <consortium name="The Broad Institute Genomics Platform"/>
            <consortium name="The Broad Institute Genome Sequencing Center for Infectious Disease"/>
            <person name="Wu L."/>
            <person name="Ma J."/>
        </authorList>
    </citation>
    <scope>NUCLEOTIDE SEQUENCE [LARGE SCALE GENOMIC DNA]</scope>
    <source>
        <strain evidence="2">KCTC 19466</strain>
    </source>
</reference>
<keyword evidence="2" id="KW-1185">Reference proteome</keyword>
<sequence length="166" mass="18767">MVPMGIRYYAYTWPAEDIDQVLRNPGAALSVDPFADAWLTPPDEQPDMLYLDKMWPDFQQLTASDGREHPRPCHRMFEGEVSYCADEGWSCWHPWIRAIAPDETGVIARDLAALTDAEITARFGTGNTSESRFRNTRSTLCTYLDTARKFTERAAGQGRGLVYLIG</sequence>
<evidence type="ECO:0008006" key="3">
    <source>
        <dbReference type="Google" id="ProtNLM"/>
    </source>
</evidence>
<evidence type="ECO:0000313" key="1">
    <source>
        <dbReference type="EMBL" id="GHD03919.1"/>
    </source>
</evidence>
<evidence type="ECO:0000313" key="2">
    <source>
        <dbReference type="Proteomes" id="UP000642819"/>
    </source>
</evidence>